<sequence>MRNHRLIRVEYSGGSSDSRLSHASTLEGAVRAAVTRILSGQYRIALIFDDRYGRTTKYAVCVSKSSVASIDISWKQGRFK</sequence>
<gene>
    <name evidence="1" type="ORF">UFOVP2_17</name>
</gene>
<organism evidence="1">
    <name type="scientific">uncultured Caudovirales phage</name>
    <dbReference type="NCBI Taxonomy" id="2100421"/>
    <lineage>
        <taxon>Viruses</taxon>
        <taxon>Duplodnaviria</taxon>
        <taxon>Heunggongvirae</taxon>
        <taxon>Uroviricota</taxon>
        <taxon>Caudoviricetes</taxon>
        <taxon>Peduoviridae</taxon>
        <taxon>Maltschvirus</taxon>
        <taxon>Maltschvirus maltsch</taxon>
    </lineage>
</organism>
<protein>
    <submittedName>
        <fullName evidence="1">Uncharacterized protein</fullName>
    </submittedName>
</protein>
<evidence type="ECO:0000313" key="1">
    <source>
        <dbReference type="EMBL" id="CAB4120839.1"/>
    </source>
</evidence>
<reference evidence="1" key="1">
    <citation type="submission" date="2020-04" db="EMBL/GenBank/DDBJ databases">
        <authorList>
            <person name="Chiriac C."/>
            <person name="Salcher M."/>
            <person name="Ghai R."/>
            <person name="Kavagutti S V."/>
        </authorList>
    </citation>
    <scope>NUCLEOTIDE SEQUENCE</scope>
</reference>
<accession>A0A6J5KKV5</accession>
<proteinExistence type="predicted"/>
<name>A0A6J5KKV5_9CAUD</name>
<dbReference type="EMBL" id="LR796138">
    <property type="protein sequence ID" value="CAB4120839.1"/>
    <property type="molecule type" value="Genomic_DNA"/>
</dbReference>